<reference evidence="3 4" key="1">
    <citation type="journal article" date="2018" name="Evol. Lett.">
        <title>Horizontal gene cluster transfer increased hallucinogenic mushroom diversity.</title>
        <authorList>
            <person name="Reynolds H.T."/>
            <person name="Vijayakumar V."/>
            <person name="Gluck-Thaler E."/>
            <person name="Korotkin H.B."/>
            <person name="Matheny P.B."/>
            <person name="Slot J.C."/>
        </authorList>
    </citation>
    <scope>NUCLEOTIDE SEQUENCE [LARGE SCALE GENOMIC DNA]</scope>
    <source>
        <strain evidence="3 4">2629</strain>
    </source>
</reference>
<evidence type="ECO:0008006" key="5">
    <source>
        <dbReference type="Google" id="ProtNLM"/>
    </source>
</evidence>
<evidence type="ECO:0000313" key="3">
    <source>
        <dbReference type="EMBL" id="PPR07882.1"/>
    </source>
</evidence>
<feature type="compositionally biased region" description="Polar residues" evidence="1">
    <location>
        <begin position="143"/>
        <end position="167"/>
    </location>
</feature>
<accession>A0A409YY01</accession>
<evidence type="ECO:0000313" key="4">
    <source>
        <dbReference type="Proteomes" id="UP000284842"/>
    </source>
</evidence>
<evidence type="ECO:0000256" key="1">
    <source>
        <dbReference type="SAM" id="MobiDB-lite"/>
    </source>
</evidence>
<dbReference type="AlphaFoldDB" id="A0A409YY01"/>
<organism evidence="3 4">
    <name type="scientific">Panaeolus cyanescens</name>
    <dbReference type="NCBI Taxonomy" id="181874"/>
    <lineage>
        <taxon>Eukaryota</taxon>
        <taxon>Fungi</taxon>
        <taxon>Dikarya</taxon>
        <taxon>Basidiomycota</taxon>
        <taxon>Agaricomycotina</taxon>
        <taxon>Agaricomycetes</taxon>
        <taxon>Agaricomycetidae</taxon>
        <taxon>Agaricales</taxon>
        <taxon>Agaricineae</taxon>
        <taxon>Galeropsidaceae</taxon>
        <taxon>Panaeolus</taxon>
    </lineage>
</organism>
<keyword evidence="2" id="KW-1133">Transmembrane helix</keyword>
<keyword evidence="2" id="KW-0812">Transmembrane</keyword>
<keyword evidence="2" id="KW-0472">Membrane</keyword>
<feature type="region of interest" description="Disordered" evidence="1">
    <location>
        <begin position="133"/>
        <end position="188"/>
    </location>
</feature>
<dbReference type="EMBL" id="NHTK01000317">
    <property type="protein sequence ID" value="PPR07882.1"/>
    <property type="molecule type" value="Genomic_DNA"/>
</dbReference>
<evidence type="ECO:0000256" key="2">
    <source>
        <dbReference type="SAM" id="Phobius"/>
    </source>
</evidence>
<dbReference type="Gene3D" id="2.60.120.260">
    <property type="entry name" value="Galactose-binding domain-like"/>
    <property type="match status" value="1"/>
</dbReference>
<protein>
    <recommendedName>
        <fullName evidence="5">CBM6 domain-containing protein</fullName>
    </recommendedName>
</protein>
<proteinExistence type="predicted"/>
<gene>
    <name evidence="3" type="ORF">CVT24_005619</name>
</gene>
<name>A0A409YY01_9AGAR</name>
<dbReference type="OrthoDB" id="3006363at2759"/>
<dbReference type="STRING" id="181874.A0A409YY01"/>
<feature type="transmembrane region" description="Helical" evidence="2">
    <location>
        <begin position="193"/>
        <end position="212"/>
    </location>
</feature>
<sequence length="259" mass="27366">MPRYTSLTDDSSPNIEYSAGWEFIQQSGGPWMDTMHSTTTPGASVRIPFDGVQIAVVSVISPDNGPVAELVFSIDGRRAEPMEIVATSDTFEYNRIVWDSGPLHHGRHTLTITNIGSSGRFILDAVEFNPGPGTGGVSTSTSLDPTATSTVLSTTGGVDPSPSTAAATVSPHTTTPMPSPTEPQNSRPLPPSAWIAAIIVSIICLLSVIGVWSPFYDCPNHRLTTAAVCKPANICSQEDTTPASAEVQGQPQAPKYKTK</sequence>
<dbReference type="InParanoid" id="A0A409YY01"/>
<keyword evidence="4" id="KW-1185">Reference proteome</keyword>
<comment type="caution">
    <text evidence="3">The sequence shown here is derived from an EMBL/GenBank/DDBJ whole genome shotgun (WGS) entry which is preliminary data.</text>
</comment>
<dbReference type="Proteomes" id="UP000284842">
    <property type="component" value="Unassembled WGS sequence"/>
</dbReference>